<sequence>MAITLQDQIEDRLRGVQDPETGRDLIAMGMIYDIRVLGDRAEIDMTTTTRGCPMADMLRLGVEAAVLGVEGIRSAEVRLVWEPPWTPARMAPG</sequence>
<dbReference type="PANTHER" id="PTHR42831">
    <property type="entry name" value="FE-S PROTEIN MATURATION AUXILIARY FACTOR YITW"/>
    <property type="match status" value="1"/>
</dbReference>
<dbReference type="AlphaFoldDB" id="A0A8J7MR90"/>
<protein>
    <submittedName>
        <fullName evidence="2">Metal-sulfur cluster assembly factor</fullName>
    </submittedName>
</protein>
<reference evidence="2" key="1">
    <citation type="submission" date="2021-01" db="EMBL/GenBank/DDBJ databases">
        <title>Genome seq and assembly of Tabrizicola sp. KVB23.</title>
        <authorList>
            <person name="Chhetri G."/>
        </authorList>
    </citation>
    <scope>NUCLEOTIDE SEQUENCE</scope>
    <source>
        <strain evidence="2">KVB23</strain>
    </source>
</reference>
<dbReference type="InterPro" id="IPR052339">
    <property type="entry name" value="Fe-S_Maturation_MIP18"/>
</dbReference>
<dbReference type="SUPFAM" id="SSF117916">
    <property type="entry name" value="Fe-S cluster assembly (FSCA) domain-like"/>
    <property type="match status" value="1"/>
</dbReference>
<proteinExistence type="predicted"/>
<dbReference type="InterPro" id="IPR034904">
    <property type="entry name" value="FSCA_dom_sf"/>
</dbReference>
<evidence type="ECO:0000313" key="2">
    <source>
        <dbReference type="EMBL" id="MBL4928758.1"/>
    </source>
</evidence>
<evidence type="ECO:0000313" key="3">
    <source>
        <dbReference type="Proteomes" id="UP000619033"/>
    </source>
</evidence>
<dbReference type="PANTHER" id="PTHR42831:SF1">
    <property type="entry name" value="FE-S PROTEIN MATURATION AUXILIARY FACTOR YITW"/>
    <property type="match status" value="1"/>
</dbReference>
<accession>A0A8J7MR90</accession>
<dbReference type="Gene3D" id="3.30.300.130">
    <property type="entry name" value="Fe-S cluster assembly (FSCA)"/>
    <property type="match status" value="1"/>
</dbReference>
<evidence type="ECO:0000259" key="1">
    <source>
        <dbReference type="Pfam" id="PF01883"/>
    </source>
</evidence>
<dbReference type="Pfam" id="PF01883">
    <property type="entry name" value="FeS_assembly_P"/>
    <property type="match status" value="1"/>
</dbReference>
<dbReference type="InterPro" id="IPR002744">
    <property type="entry name" value="MIP18-like"/>
</dbReference>
<dbReference type="EMBL" id="JAESVP010000005">
    <property type="protein sequence ID" value="MBL4928758.1"/>
    <property type="molecule type" value="Genomic_DNA"/>
</dbReference>
<dbReference type="Proteomes" id="UP000619033">
    <property type="component" value="Unassembled WGS sequence"/>
</dbReference>
<name>A0A8J7MR90_9RHOB</name>
<dbReference type="RefSeq" id="WP_202661083.1">
    <property type="nucleotide sequence ID" value="NZ_JAESVP010000005.1"/>
</dbReference>
<organism evidence="2 3">
    <name type="scientific">Fuscibacter oryzae</name>
    <dbReference type="NCBI Taxonomy" id="2803939"/>
    <lineage>
        <taxon>Bacteria</taxon>
        <taxon>Pseudomonadati</taxon>
        <taxon>Pseudomonadota</taxon>
        <taxon>Alphaproteobacteria</taxon>
        <taxon>Rhodobacterales</taxon>
        <taxon>Paracoccaceae</taxon>
        <taxon>Fuscibacter</taxon>
    </lineage>
</organism>
<gene>
    <name evidence="2" type="ORF">JI744_11640</name>
</gene>
<feature type="domain" description="MIP18 family-like" evidence="1">
    <location>
        <begin position="7"/>
        <end position="77"/>
    </location>
</feature>
<keyword evidence="3" id="KW-1185">Reference proteome</keyword>
<comment type="caution">
    <text evidence="2">The sequence shown here is derived from an EMBL/GenBank/DDBJ whole genome shotgun (WGS) entry which is preliminary data.</text>
</comment>